<accession>A0A699YTY9</accession>
<keyword evidence="2" id="KW-1185">Reference proteome</keyword>
<protein>
    <submittedName>
        <fullName evidence="1">PAP_fibrillin domain-containing protein</fullName>
    </submittedName>
</protein>
<dbReference type="AlphaFoldDB" id="A0A699YTY9"/>
<gene>
    <name evidence="1" type="ORF">HaLaN_06623</name>
</gene>
<sequence length="57" mass="6281">MLQPTLFSTSGKERINPDLSSEALGGQWELVYTTEASVHAIVRRLPVAGIQQQVDLE</sequence>
<evidence type="ECO:0000313" key="1">
    <source>
        <dbReference type="EMBL" id="GFH11168.1"/>
    </source>
</evidence>
<proteinExistence type="predicted"/>
<dbReference type="EMBL" id="BLLF01000380">
    <property type="protein sequence ID" value="GFH11168.1"/>
    <property type="molecule type" value="Genomic_DNA"/>
</dbReference>
<evidence type="ECO:0000313" key="2">
    <source>
        <dbReference type="Proteomes" id="UP000485058"/>
    </source>
</evidence>
<comment type="caution">
    <text evidence="1">The sequence shown here is derived from an EMBL/GenBank/DDBJ whole genome shotgun (WGS) entry which is preliminary data.</text>
</comment>
<name>A0A699YTY9_HAELA</name>
<reference evidence="1 2" key="1">
    <citation type="submission" date="2020-02" db="EMBL/GenBank/DDBJ databases">
        <title>Draft genome sequence of Haematococcus lacustris strain NIES-144.</title>
        <authorList>
            <person name="Morimoto D."/>
            <person name="Nakagawa S."/>
            <person name="Yoshida T."/>
            <person name="Sawayama S."/>
        </authorList>
    </citation>
    <scope>NUCLEOTIDE SEQUENCE [LARGE SCALE GENOMIC DNA]</scope>
    <source>
        <strain evidence="1 2">NIES-144</strain>
    </source>
</reference>
<organism evidence="1 2">
    <name type="scientific">Haematococcus lacustris</name>
    <name type="common">Green alga</name>
    <name type="synonym">Haematococcus pluvialis</name>
    <dbReference type="NCBI Taxonomy" id="44745"/>
    <lineage>
        <taxon>Eukaryota</taxon>
        <taxon>Viridiplantae</taxon>
        <taxon>Chlorophyta</taxon>
        <taxon>core chlorophytes</taxon>
        <taxon>Chlorophyceae</taxon>
        <taxon>CS clade</taxon>
        <taxon>Chlamydomonadales</taxon>
        <taxon>Haematococcaceae</taxon>
        <taxon>Haematococcus</taxon>
    </lineage>
</organism>
<dbReference type="Proteomes" id="UP000485058">
    <property type="component" value="Unassembled WGS sequence"/>
</dbReference>
<feature type="non-terminal residue" evidence="1">
    <location>
        <position position="1"/>
    </location>
</feature>